<dbReference type="InterPro" id="IPR013783">
    <property type="entry name" value="Ig-like_fold"/>
</dbReference>
<dbReference type="InterPro" id="IPR003961">
    <property type="entry name" value="FN3_dom"/>
</dbReference>
<proteinExistence type="predicted"/>
<evidence type="ECO:0000259" key="1">
    <source>
        <dbReference type="PROSITE" id="PS50853"/>
    </source>
</evidence>
<feature type="domain" description="Fibronectin type-III" evidence="1">
    <location>
        <begin position="112"/>
        <end position="202"/>
    </location>
</feature>
<dbReference type="Gene3D" id="2.60.40.10">
    <property type="entry name" value="Immunoglobulins"/>
    <property type="match status" value="1"/>
</dbReference>
<dbReference type="InterPro" id="IPR036116">
    <property type="entry name" value="FN3_sf"/>
</dbReference>
<organism evidence="2 3">
    <name type="scientific">Candidatus Uhrbacteria bacterium GW2011_GWF2_39_13</name>
    <dbReference type="NCBI Taxonomy" id="1618995"/>
    <lineage>
        <taxon>Bacteria</taxon>
        <taxon>Candidatus Uhriibacteriota</taxon>
    </lineage>
</organism>
<protein>
    <recommendedName>
        <fullName evidence="1">Fibronectin type-III domain-containing protein</fullName>
    </recommendedName>
</protein>
<evidence type="ECO:0000313" key="3">
    <source>
        <dbReference type="Proteomes" id="UP000033935"/>
    </source>
</evidence>
<evidence type="ECO:0000313" key="2">
    <source>
        <dbReference type="EMBL" id="KKR03995.1"/>
    </source>
</evidence>
<reference evidence="2 3" key="1">
    <citation type="journal article" date="2015" name="Nature">
        <title>rRNA introns, odd ribosomes, and small enigmatic genomes across a large radiation of phyla.</title>
        <authorList>
            <person name="Brown C.T."/>
            <person name="Hug L.A."/>
            <person name="Thomas B.C."/>
            <person name="Sharon I."/>
            <person name="Castelle C.J."/>
            <person name="Singh A."/>
            <person name="Wilkins M.J."/>
            <person name="Williams K.H."/>
            <person name="Banfield J.F."/>
        </authorList>
    </citation>
    <scope>NUCLEOTIDE SEQUENCE [LARGE SCALE GENOMIC DNA]</scope>
</reference>
<dbReference type="PROSITE" id="PS50853">
    <property type="entry name" value="FN3"/>
    <property type="match status" value="1"/>
</dbReference>
<dbReference type="Proteomes" id="UP000033935">
    <property type="component" value="Unassembled WGS sequence"/>
</dbReference>
<comment type="caution">
    <text evidence="2">The sequence shown here is derived from an EMBL/GenBank/DDBJ whole genome shotgun (WGS) entry which is preliminary data.</text>
</comment>
<accession>A0A0G0Q0R4</accession>
<dbReference type="SUPFAM" id="SSF49265">
    <property type="entry name" value="Fibronectin type III"/>
    <property type="match status" value="1"/>
</dbReference>
<dbReference type="EMBL" id="LBWG01000014">
    <property type="protein sequence ID" value="KKR03995.1"/>
    <property type="molecule type" value="Genomic_DNA"/>
</dbReference>
<dbReference type="Pfam" id="PF00041">
    <property type="entry name" value="fn3"/>
    <property type="match status" value="1"/>
</dbReference>
<dbReference type="CDD" id="cd00063">
    <property type="entry name" value="FN3"/>
    <property type="match status" value="1"/>
</dbReference>
<dbReference type="AlphaFoldDB" id="A0A0G0Q0R4"/>
<dbReference type="SMART" id="SM00060">
    <property type="entry name" value="FN3"/>
    <property type="match status" value="1"/>
</dbReference>
<sequence length="202" mass="22069">MSKFPTTEADVLVLANEMTSGLTNNPTVYPAPPVLPTNLNSFISALTIAQSAVTEAKAAAEAATNAKLEVLEAIAEAMKKDLRYAENTVDYDDEKLKLIGWSGRKSKTPLIPPGQAKELIVVEQGEGWAKLQWKKPDDGGKTSVYRIQRRKRPEGLWEEITASMETTATLLDQPRGIEWEYRVIAANKAGDGMPSNTVLAIL</sequence>
<gene>
    <name evidence="2" type="ORF">UT30_C0014G0003</name>
</gene>
<name>A0A0G0Q0R4_9BACT</name>